<proteinExistence type="predicted"/>
<dbReference type="EMBL" id="LAZR01031187">
    <property type="protein sequence ID" value="KKL54471.1"/>
    <property type="molecule type" value="Genomic_DNA"/>
</dbReference>
<name>A0A0F9DKT1_9ZZZZ</name>
<sequence>MKCSNCKGIFRLAEDFRDHLPCVTEVQGLRTDNERLRLQERELLDGVGRATALLAEAGWLHAACVGHDQCTHLASDGYDRCNKTLTALANTTGGQG</sequence>
<accession>A0A0F9DKT1</accession>
<reference evidence="1" key="1">
    <citation type="journal article" date="2015" name="Nature">
        <title>Complex archaea that bridge the gap between prokaryotes and eukaryotes.</title>
        <authorList>
            <person name="Spang A."/>
            <person name="Saw J.H."/>
            <person name="Jorgensen S.L."/>
            <person name="Zaremba-Niedzwiedzka K."/>
            <person name="Martijn J."/>
            <person name="Lind A.E."/>
            <person name="van Eijk R."/>
            <person name="Schleper C."/>
            <person name="Guy L."/>
            <person name="Ettema T.J."/>
        </authorList>
    </citation>
    <scope>NUCLEOTIDE SEQUENCE</scope>
</reference>
<protein>
    <submittedName>
        <fullName evidence="1">Uncharacterized protein</fullName>
    </submittedName>
</protein>
<comment type="caution">
    <text evidence="1">The sequence shown here is derived from an EMBL/GenBank/DDBJ whole genome shotgun (WGS) entry which is preliminary data.</text>
</comment>
<organism evidence="1">
    <name type="scientific">marine sediment metagenome</name>
    <dbReference type="NCBI Taxonomy" id="412755"/>
    <lineage>
        <taxon>unclassified sequences</taxon>
        <taxon>metagenomes</taxon>
        <taxon>ecological metagenomes</taxon>
    </lineage>
</organism>
<evidence type="ECO:0000313" key="1">
    <source>
        <dbReference type="EMBL" id="KKL54471.1"/>
    </source>
</evidence>
<gene>
    <name evidence="1" type="ORF">LCGC14_2265080</name>
</gene>
<dbReference type="AlphaFoldDB" id="A0A0F9DKT1"/>